<dbReference type="PANTHER" id="PTHR45931">
    <property type="entry name" value="SI:CH211-59O9.10"/>
    <property type="match status" value="1"/>
</dbReference>
<keyword evidence="7" id="KW-0862">Zinc</keyword>
<evidence type="ECO:0000313" key="11">
    <source>
        <dbReference type="EMBL" id="CAD6184119.1"/>
    </source>
</evidence>
<evidence type="ECO:0000256" key="7">
    <source>
        <dbReference type="ARBA" id="ARBA00022833"/>
    </source>
</evidence>
<reference evidence="11" key="1">
    <citation type="submission" date="2020-10" db="EMBL/GenBank/DDBJ databases">
        <authorList>
            <person name="Kikuchi T."/>
        </authorList>
    </citation>
    <scope>NUCLEOTIDE SEQUENCE</scope>
    <source>
        <strain evidence="11">NKZ352</strain>
    </source>
</reference>
<dbReference type="GO" id="GO:0008270">
    <property type="term" value="F:zinc ion binding"/>
    <property type="evidence" value="ECO:0007669"/>
    <property type="project" value="UniProtKB-KW"/>
</dbReference>
<evidence type="ECO:0000256" key="5">
    <source>
        <dbReference type="ARBA" id="ARBA00022771"/>
    </source>
</evidence>
<dbReference type="GO" id="GO:0005634">
    <property type="term" value="C:nucleus"/>
    <property type="evidence" value="ECO:0007669"/>
    <property type="project" value="TreeGrafter"/>
</dbReference>
<comment type="caution">
    <text evidence="11">The sequence shown here is derived from an EMBL/GenBank/DDBJ whole genome shotgun (WGS) entry which is preliminary data.</text>
</comment>
<name>A0A8S1GM80_9PELO</name>
<evidence type="ECO:0000256" key="2">
    <source>
        <dbReference type="ARBA" id="ARBA00012483"/>
    </source>
</evidence>
<evidence type="ECO:0000256" key="9">
    <source>
        <dbReference type="SAM" id="MobiDB-lite"/>
    </source>
</evidence>
<evidence type="ECO:0000256" key="3">
    <source>
        <dbReference type="ARBA" id="ARBA00022679"/>
    </source>
</evidence>
<comment type="catalytic activity">
    <reaction evidence="1">
        <text>S-ubiquitinyl-[E2 ubiquitin-conjugating enzyme]-L-cysteine + [acceptor protein]-L-lysine = [E2 ubiquitin-conjugating enzyme]-L-cysteine + N(6)-ubiquitinyl-[acceptor protein]-L-lysine.</text>
        <dbReference type="EC" id="2.3.2.27"/>
    </reaction>
</comment>
<dbReference type="Gene3D" id="3.30.40.10">
    <property type="entry name" value="Zinc/RING finger domain, C3HC4 (zinc finger)"/>
    <property type="match status" value="1"/>
</dbReference>
<dbReference type="SUPFAM" id="SSF57850">
    <property type="entry name" value="RING/U-box"/>
    <property type="match status" value="1"/>
</dbReference>
<evidence type="ECO:0000256" key="8">
    <source>
        <dbReference type="PROSITE-ProRule" id="PRU00175"/>
    </source>
</evidence>
<dbReference type="GO" id="GO:0061630">
    <property type="term" value="F:ubiquitin protein ligase activity"/>
    <property type="evidence" value="ECO:0007669"/>
    <property type="project" value="UniProtKB-EC"/>
</dbReference>
<organism evidence="11 12">
    <name type="scientific">Caenorhabditis auriculariae</name>
    <dbReference type="NCBI Taxonomy" id="2777116"/>
    <lineage>
        <taxon>Eukaryota</taxon>
        <taxon>Metazoa</taxon>
        <taxon>Ecdysozoa</taxon>
        <taxon>Nematoda</taxon>
        <taxon>Chromadorea</taxon>
        <taxon>Rhabditida</taxon>
        <taxon>Rhabditina</taxon>
        <taxon>Rhabditomorpha</taxon>
        <taxon>Rhabditoidea</taxon>
        <taxon>Rhabditidae</taxon>
        <taxon>Peloderinae</taxon>
        <taxon>Caenorhabditis</taxon>
    </lineage>
</organism>
<keyword evidence="6" id="KW-0833">Ubl conjugation pathway</keyword>
<evidence type="ECO:0000256" key="6">
    <source>
        <dbReference type="ARBA" id="ARBA00022786"/>
    </source>
</evidence>
<dbReference type="PROSITE" id="PS50089">
    <property type="entry name" value="ZF_RING_2"/>
    <property type="match status" value="1"/>
</dbReference>
<evidence type="ECO:0000256" key="4">
    <source>
        <dbReference type="ARBA" id="ARBA00022723"/>
    </source>
</evidence>
<evidence type="ECO:0000313" key="12">
    <source>
        <dbReference type="Proteomes" id="UP000835052"/>
    </source>
</evidence>
<dbReference type="AlphaFoldDB" id="A0A8S1GM80"/>
<dbReference type="CDD" id="cd16454">
    <property type="entry name" value="RING-H2_PA-TM-RING"/>
    <property type="match status" value="1"/>
</dbReference>
<dbReference type="InterPro" id="IPR001841">
    <property type="entry name" value="Znf_RING"/>
</dbReference>
<evidence type="ECO:0000259" key="10">
    <source>
        <dbReference type="PROSITE" id="PS50089"/>
    </source>
</evidence>
<dbReference type="Pfam" id="PF14369">
    <property type="entry name" value="Zn_ribbon_19"/>
    <property type="match status" value="1"/>
</dbReference>
<dbReference type="EC" id="2.3.2.27" evidence="2"/>
<evidence type="ECO:0000256" key="1">
    <source>
        <dbReference type="ARBA" id="ARBA00000900"/>
    </source>
</evidence>
<dbReference type="InterPro" id="IPR013083">
    <property type="entry name" value="Znf_RING/FYVE/PHD"/>
</dbReference>
<dbReference type="InterPro" id="IPR039525">
    <property type="entry name" value="RNF126-like_zinc-ribbon"/>
</dbReference>
<sequence length="265" mass="29530">MADTFFCHQCRRPVTLRNTDLICSSCGGDFVEEMPPALQQNAAETPQNRLPNSNSPTLLNRPQNPVGVPMAGVRNWVANLFAAMPESAQNAARPSQARGVNRDEPSVMDLFQSIINSASTGNVQLHFDFSTDPNFQGQGFQINFGELFGDGTRPNLEQLFAHVFEEGGRTPSHGISEEVLNQYLPMTKVTQKHVDDGVQCTTCFDTFKLDEPVACLDCNHIFHRPCIDPWLKQKSSCPVCRQPVDVIAWRNRPRVPNMSVLDDLD</sequence>
<gene>
    <name evidence="11" type="ORF">CAUJ_LOCUS38</name>
</gene>
<dbReference type="InterPro" id="IPR051834">
    <property type="entry name" value="RING_finger_E3_ligase"/>
</dbReference>
<dbReference type="GO" id="GO:0006511">
    <property type="term" value="P:ubiquitin-dependent protein catabolic process"/>
    <property type="evidence" value="ECO:0007669"/>
    <property type="project" value="TreeGrafter"/>
</dbReference>
<keyword evidence="12" id="KW-1185">Reference proteome</keyword>
<keyword evidence="5 8" id="KW-0863">Zinc-finger</keyword>
<dbReference type="PANTHER" id="PTHR45931:SF3">
    <property type="entry name" value="RING ZINC FINGER-CONTAINING PROTEIN"/>
    <property type="match status" value="1"/>
</dbReference>
<accession>A0A8S1GM80</accession>
<dbReference type="SMART" id="SM00184">
    <property type="entry name" value="RING"/>
    <property type="match status" value="1"/>
</dbReference>
<feature type="domain" description="RING-type" evidence="10">
    <location>
        <begin position="200"/>
        <end position="241"/>
    </location>
</feature>
<dbReference type="Proteomes" id="UP000835052">
    <property type="component" value="Unassembled WGS sequence"/>
</dbReference>
<keyword evidence="3" id="KW-0808">Transferase</keyword>
<protein>
    <recommendedName>
        <fullName evidence="2">RING-type E3 ubiquitin transferase</fullName>
        <ecNumber evidence="2">2.3.2.27</ecNumber>
    </recommendedName>
</protein>
<proteinExistence type="predicted"/>
<dbReference type="OrthoDB" id="5823472at2759"/>
<dbReference type="EMBL" id="CAJGYM010000001">
    <property type="protein sequence ID" value="CAD6184119.1"/>
    <property type="molecule type" value="Genomic_DNA"/>
</dbReference>
<feature type="region of interest" description="Disordered" evidence="9">
    <location>
        <begin position="42"/>
        <end position="62"/>
    </location>
</feature>
<dbReference type="Pfam" id="PF13639">
    <property type="entry name" value="zf-RING_2"/>
    <property type="match status" value="1"/>
</dbReference>
<keyword evidence="4" id="KW-0479">Metal-binding</keyword>